<dbReference type="AlphaFoldDB" id="A0A9P1IS03"/>
<keyword evidence="1" id="KW-1133">Transmembrane helix</keyword>
<feature type="transmembrane region" description="Helical" evidence="1">
    <location>
        <begin position="43"/>
        <end position="64"/>
    </location>
</feature>
<accession>A0A9P1IS03</accession>
<evidence type="ECO:0000313" key="2">
    <source>
        <dbReference type="EMBL" id="CAI5450081.1"/>
    </source>
</evidence>
<protein>
    <submittedName>
        <fullName evidence="2">Uncharacterized protein</fullName>
    </submittedName>
</protein>
<reference evidence="2" key="1">
    <citation type="submission" date="2022-11" db="EMBL/GenBank/DDBJ databases">
        <authorList>
            <person name="Kikuchi T."/>
        </authorList>
    </citation>
    <scope>NUCLEOTIDE SEQUENCE</scope>
    <source>
        <strain evidence="2">PS1010</strain>
    </source>
</reference>
<evidence type="ECO:0000313" key="3">
    <source>
        <dbReference type="Proteomes" id="UP001152747"/>
    </source>
</evidence>
<organism evidence="2 3">
    <name type="scientific">Caenorhabditis angaria</name>
    <dbReference type="NCBI Taxonomy" id="860376"/>
    <lineage>
        <taxon>Eukaryota</taxon>
        <taxon>Metazoa</taxon>
        <taxon>Ecdysozoa</taxon>
        <taxon>Nematoda</taxon>
        <taxon>Chromadorea</taxon>
        <taxon>Rhabditida</taxon>
        <taxon>Rhabditina</taxon>
        <taxon>Rhabditomorpha</taxon>
        <taxon>Rhabditoidea</taxon>
        <taxon>Rhabditidae</taxon>
        <taxon>Peloderinae</taxon>
        <taxon>Caenorhabditis</taxon>
    </lineage>
</organism>
<dbReference type="InterPro" id="IPR033759">
    <property type="entry name" value="Sid-5"/>
</dbReference>
<gene>
    <name evidence="2" type="ORF">CAMP_LOCUS12718</name>
</gene>
<dbReference type="GO" id="GO:0005770">
    <property type="term" value="C:late endosome"/>
    <property type="evidence" value="ECO:0007669"/>
    <property type="project" value="InterPro"/>
</dbReference>
<dbReference type="Pfam" id="PF17204">
    <property type="entry name" value="Sid-5"/>
    <property type="match status" value="1"/>
</dbReference>
<comment type="caution">
    <text evidence="2">The sequence shown here is derived from an EMBL/GenBank/DDBJ whole genome shotgun (WGS) entry which is preliminary data.</text>
</comment>
<keyword evidence="3" id="KW-1185">Reference proteome</keyword>
<dbReference type="EMBL" id="CANHGI010000005">
    <property type="protein sequence ID" value="CAI5450081.1"/>
    <property type="molecule type" value="Genomic_DNA"/>
</dbReference>
<dbReference type="Proteomes" id="UP001152747">
    <property type="component" value="Unassembled WGS sequence"/>
</dbReference>
<evidence type="ECO:0000256" key="1">
    <source>
        <dbReference type="SAM" id="Phobius"/>
    </source>
</evidence>
<keyword evidence="1" id="KW-0812">Transmembrane</keyword>
<dbReference type="GO" id="GO:0050658">
    <property type="term" value="P:RNA transport"/>
    <property type="evidence" value="ECO:0007669"/>
    <property type="project" value="InterPro"/>
</dbReference>
<name>A0A9P1IS03_9PELO</name>
<proteinExistence type="predicted"/>
<keyword evidence="1" id="KW-0472">Membrane</keyword>
<sequence length="96" mass="11567">MNFREVWMNSDHNTLAQAYDTNFHQNQLNFHQQEFETCQKFNVILILLSIFLVSLNLLTILFFNRKSIARNFRRRFQQLQRDESINEALNTTELKG</sequence>
<dbReference type="GO" id="GO:0035194">
    <property type="term" value="P:regulatory ncRNA-mediated post-transcriptional gene silencing"/>
    <property type="evidence" value="ECO:0007669"/>
    <property type="project" value="InterPro"/>
</dbReference>